<dbReference type="AlphaFoldDB" id="A0A9W9HG16"/>
<reference evidence="1" key="2">
    <citation type="journal article" date="2023" name="IMA Fungus">
        <title>Comparative genomic study of the Penicillium genus elucidates a diverse pangenome and 15 lateral gene transfer events.</title>
        <authorList>
            <person name="Petersen C."/>
            <person name="Sorensen T."/>
            <person name="Nielsen M.R."/>
            <person name="Sondergaard T.E."/>
            <person name="Sorensen J.L."/>
            <person name="Fitzpatrick D.A."/>
            <person name="Frisvad J.C."/>
            <person name="Nielsen K.L."/>
        </authorList>
    </citation>
    <scope>NUCLEOTIDE SEQUENCE</scope>
    <source>
        <strain evidence="1">IBT 22155</strain>
    </source>
</reference>
<dbReference type="EMBL" id="JAPQKL010000001">
    <property type="protein sequence ID" value="KAJ5146601.1"/>
    <property type="molecule type" value="Genomic_DNA"/>
</dbReference>
<sequence length="102" mass="11314">MEIQPQQSYSDLFRLTHDGTGSSLKVSTEWRSSKVTQIEYSACFGNESNIDCGPPNMIYYDLSKINDPSNAEYSVRIEPSFACWHEVGGDEWDSGPIVADGG</sequence>
<accession>A0A9W9HG16</accession>
<keyword evidence="2" id="KW-1185">Reference proteome</keyword>
<comment type="caution">
    <text evidence="1">The sequence shown here is derived from an EMBL/GenBank/DDBJ whole genome shotgun (WGS) entry which is preliminary data.</text>
</comment>
<dbReference type="Proteomes" id="UP001149079">
    <property type="component" value="Unassembled WGS sequence"/>
</dbReference>
<evidence type="ECO:0000313" key="1">
    <source>
        <dbReference type="EMBL" id="KAJ5146601.1"/>
    </source>
</evidence>
<dbReference type="OrthoDB" id="4320825at2759"/>
<organism evidence="1 2">
    <name type="scientific">Penicillium bovifimosum</name>
    <dbReference type="NCBI Taxonomy" id="126998"/>
    <lineage>
        <taxon>Eukaryota</taxon>
        <taxon>Fungi</taxon>
        <taxon>Dikarya</taxon>
        <taxon>Ascomycota</taxon>
        <taxon>Pezizomycotina</taxon>
        <taxon>Eurotiomycetes</taxon>
        <taxon>Eurotiomycetidae</taxon>
        <taxon>Eurotiales</taxon>
        <taxon>Aspergillaceae</taxon>
        <taxon>Penicillium</taxon>
    </lineage>
</organism>
<proteinExistence type="predicted"/>
<dbReference type="RefSeq" id="XP_056527075.1">
    <property type="nucleotide sequence ID" value="XM_056661909.1"/>
</dbReference>
<name>A0A9W9HG16_9EURO</name>
<protein>
    <submittedName>
        <fullName evidence="1">Uncharacterized protein</fullName>
    </submittedName>
</protein>
<reference evidence="1" key="1">
    <citation type="submission" date="2022-11" db="EMBL/GenBank/DDBJ databases">
        <authorList>
            <person name="Petersen C."/>
        </authorList>
    </citation>
    <scope>NUCLEOTIDE SEQUENCE</scope>
    <source>
        <strain evidence="1">IBT 22155</strain>
    </source>
</reference>
<evidence type="ECO:0000313" key="2">
    <source>
        <dbReference type="Proteomes" id="UP001149079"/>
    </source>
</evidence>
<dbReference type="GeneID" id="81401079"/>
<gene>
    <name evidence="1" type="ORF">N7515_001165</name>
</gene>